<evidence type="ECO:0000313" key="3">
    <source>
        <dbReference type="Proteomes" id="UP000620262"/>
    </source>
</evidence>
<keyword evidence="3" id="KW-1185">Reference proteome</keyword>
<dbReference type="Pfam" id="PF06983">
    <property type="entry name" value="3-dmu-9_3-mt"/>
    <property type="match status" value="1"/>
</dbReference>
<gene>
    <name evidence="2" type="ORF">H4W29_000724</name>
</gene>
<dbReference type="PANTHER" id="PTHR33990">
    <property type="entry name" value="PROTEIN YJDN-RELATED"/>
    <property type="match status" value="1"/>
</dbReference>
<proteinExistence type="predicted"/>
<evidence type="ECO:0000313" key="2">
    <source>
        <dbReference type="EMBL" id="MBE1503543.1"/>
    </source>
</evidence>
<comment type="caution">
    <text evidence="2">The sequence shown here is derived from an EMBL/GenBank/DDBJ whole genome shotgun (WGS) entry which is preliminary data.</text>
</comment>
<dbReference type="CDD" id="cd06588">
    <property type="entry name" value="PhnB_like"/>
    <property type="match status" value="1"/>
</dbReference>
<sequence>MKLVTNLVFKGECRQAFEFYAKVLGGKLNGMFTFAEAPGDMPIDPSYKDKIMHAWLDVGDQSLMGCDAPPGYQEDMGGFSATYHSEDAAETKRVFEALSEGGKVTMPFNATFWSPGFGMFTDRFGTPWMVNTIPRDQR</sequence>
<protein>
    <submittedName>
        <fullName evidence="2">PhnB protein</fullName>
    </submittedName>
</protein>
<dbReference type="InterPro" id="IPR028973">
    <property type="entry name" value="PhnB-like"/>
</dbReference>
<reference evidence="2 3" key="1">
    <citation type="submission" date="2020-10" db="EMBL/GenBank/DDBJ databases">
        <title>Sequencing the genomes of 1000 actinobacteria strains.</title>
        <authorList>
            <person name="Klenk H.-P."/>
        </authorList>
    </citation>
    <scope>NUCLEOTIDE SEQUENCE [LARGE SCALE GENOMIC DNA]</scope>
    <source>
        <strain evidence="2 3">DSM 7307</strain>
    </source>
</reference>
<accession>A0ABR9IK37</accession>
<dbReference type="PANTHER" id="PTHR33990:SF1">
    <property type="entry name" value="PROTEIN YJDN"/>
    <property type="match status" value="1"/>
</dbReference>
<name>A0ABR9IK37_RHIVS</name>
<dbReference type="SUPFAM" id="SSF54593">
    <property type="entry name" value="Glyoxalase/Bleomycin resistance protein/Dihydroxybiphenyl dioxygenase"/>
    <property type="match status" value="1"/>
</dbReference>
<dbReference type="RefSeq" id="WP_192727706.1">
    <property type="nucleotide sequence ID" value="NZ_BAAAVL010000003.1"/>
</dbReference>
<organism evidence="2 3">
    <name type="scientific">Rhizobium viscosum</name>
    <name type="common">Arthrobacter viscosus</name>
    <dbReference type="NCBI Taxonomy" id="1673"/>
    <lineage>
        <taxon>Bacteria</taxon>
        <taxon>Pseudomonadati</taxon>
        <taxon>Pseudomonadota</taxon>
        <taxon>Alphaproteobacteria</taxon>
        <taxon>Hyphomicrobiales</taxon>
        <taxon>Rhizobiaceae</taxon>
        <taxon>Rhizobium/Agrobacterium group</taxon>
        <taxon>Rhizobium</taxon>
    </lineage>
</organism>
<dbReference type="EMBL" id="JADBEC010000001">
    <property type="protein sequence ID" value="MBE1503543.1"/>
    <property type="molecule type" value="Genomic_DNA"/>
</dbReference>
<dbReference type="Gene3D" id="3.10.180.10">
    <property type="entry name" value="2,3-Dihydroxybiphenyl 1,2-Dioxygenase, domain 1"/>
    <property type="match status" value="1"/>
</dbReference>
<dbReference type="Proteomes" id="UP000620262">
    <property type="component" value="Unassembled WGS sequence"/>
</dbReference>
<dbReference type="InterPro" id="IPR029068">
    <property type="entry name" value="Glyas_Bleomycin-R_OHBP_Dase"/>
</dbReference>
<feature type="domain" description="PhnB-like" evidence="1">
    <location>
        <begin position="2"/>
        <end position="130"/>
    </location>
</feature>
<evidence type="ECO:0000259" key="1">
    <source>
        <dbReference type="Pfam" id="PF06983"/>
    </source>
</evidence>